<dbReference type="EMBL" id="KN881851">
    <property type="protein sequence ID" value="KIY48319.1"/>
    <property type="molecule type" value="Genomic_DNA"/>
</dbReference>
<dbReference type="Pfam" id="PF06985">
    <property type="entry name" value="HET"/>
    <property type="match status" value="1"/>
</dbReference>
<evidence type="ECO:0000313" key="3">
    <source>
        <dbReference type="Proteomes" id="UP000054144"/>
    </source>
</evidence>
<sequence length="434" mass="48756">MPVFHKSISKSLSGAPVQKVLIDLSSVRPLCRYRLLVCEDFLKRDTICIDSFAQDKFPQVRYAALSYVWHGLPATSDKEETWITVEGANHADPIGVKVLRHACKTAFDHGCTHLWMDRLCILQTNREDKDWQIEHMFKVYASCALCIVLAAGTQRLGALHEDTTWINRGWTLQEVVAPRRSRVFVLFSWCLGNGRAVTGAIQPYQANVQDVVPQESAIIPLTFLLRACATGYMVFARRRTHLHDEPVTIRVSVFADKQRSDSPNGLNPNICALALAIPPIAEFGIWQSAFMRSSSRPVDMVFSIMGLFGVRLKVSGFARDDRIGATKALVYSIMARGGRASWLGISLYIHPSTRFSTFPEFPTTEVKSKARLPTSSGWQEVDHVTVCEYPFSVYLENDMPKGHMDSDGYMHVSMRSIPIERVARSGEGQNHFKS</sequence>
<dbReference type="OrthoDB" id="5303367at2759"/>
<dbReference type="InterPro" id="IPR010730">
    <property type="entry name" value="HET"/>
</dbReference>
<evidence type="ECO:0000259" key="1">
    <source>
        <dbReference type="Pfam" id="PF06985"/>
    </source>
</evidence>
<reference evidence="2 3" key="1">
    <citation type="journal article" date="2015" name="Fungal Genet. Biol.">
        <title>Evolution of novel wood decay mechanisms in Agaricales revealed by the genome sequences of Fistulina hepatica and Cylindrobasidium torrendii.</title>
        <authorList>
            <person name="Floudas D."/>
            <person name="Held B.W."/>
            <person name="Riley R."/>
            <person name="Nagy L.G."/>
            <person name="Koehler G."/>
            <person name="Ransdell A.S."/>
            <person name="Younus H."/>
            <person name="Chow J."/>
            <person name="Chiniquy J."/>
            <person name="Lipzen A."/>
            <person name="Tritt A."/>
            <person name="Sun H."/>
            <person name="Haridas S."/>
            <person name="LaButti K."/>
            <person name="Ohm R.A."/>
            <person name="Kues U."/>
            <person name="Blanchette R.A."/>
            <person name="Grigoriev I.V."/>
            <person name="Minto R.E."/>
            <person name="Hibbett D.S."/>
        </authorList>
    </citation>
    <scope>NUCLEOTIDE SEQUENCE [LARGE SCALE GENOMIC DNA]</scope>
    <source>
        <strain evidence="2 3">ATCC 64428</strain>
    </source>
</reference>
<feature type="domain" description="Heterokaryon incompatibility" evidence="1">
    <location>
        <begin position="62"/>
        <end position="154"/>
    </location>
</feature>
<protein>
    <recommendedName>
        <fullName evidence="1">Heterokaryon incompatibility domain-containing protein</fullName>
    </recommendedName>
</protein>
<accession>A0A0D7AD68</accession>
<gene>
    <name evidence="2" type="ORF">FISHEDRAFT_43661</name>
</gene>
<name>A0A0D7AD68_9AGAR</name>
<dbReference type="AlphaFoldDB" id="A0A0D7AD68"/>
<keyword evidence="3" id="KW-1185">Reference proteome</keyword>
<feature type="non-terminal residue" evidence="2">
    <location>
        <position position="434"/>
    </location>
</feature>
<dbReference type="PANTHER" id="PTHR33112:SF1">
    <property type="entry name" value="HETEROKARYON INCOMPATIBILITY DOMAIN-CONTAINING PROTEIN"/>
    <property type="match status" value="1"/>
</dbReference>
<evidence type="ECO:0000313" key="2">
    <source>
        <dbReference type="EMBL" id="KIY48319.1"/>
    </source>
</evidence>
<dbReference type="PANTHER" id="PTHR33112">
    <property type="entry name" value="DOMAIN PROTEIN, PUTATIVE-RELATED"/>
    <property type="match status" value="1"/>
</dbReference>
<organism evidence="2 3">
    <name type="scientific">Fistulina hepatica ATCC 64428</name>
    <dbReference type="NCBI Taxonomy" id="1128425"/>
    <lineage>
        <taxon>Eukaryota</taxon>
        <taxon>Fungi</taxon>
        <taxon>Dikarya</taxon>
        <taxon>Basidiomycota</taxon>
        <taxon>Agaricomycotina</taxon>
        <taxon>Agaricomycetes</taxon>
        <taxon>Agaricomycetidae</taxon>
        <taxon>Agaricales</taxon>
        <taxon>Fistulinaceae</taxon>
        <taxon>Fistulina</taxon>
    </lineage>
</organism>
<proteinExistence type="predicted"/>
<dbReference type="Proteomes" id="UP000054144">
    <property type="component" value="Unassembled WGS sequence"/>
</dbReference>